<protein>
    <submittedName>
        <fullName evidence="6">Bifunctional 4-hydroxy-2-oxoglutarate aldolase/2-dehydro-3-deoxy-phosphogluconate aldolase</fullName>
    </submittedName>
</protein>
<evidence type="ECO:0000256" key="1">
    <source>
        <dbReference type="ARBA" id="ARBA00004761"/>
    </source>
</evidence>
<evidence type="ECO:0000256" key="3">
    <source>
        <dbReference type="ARBA" id="ARBA00011233"/>
    </source>
</evidence>
<evidence type="ECO:0000256" key="2">
    <source>
        <dbReference type="ARBA" id="ARBA00006906"/>
    </source>
</evidence>
<keyword evidence="4" id="KW-0456">Lyase</keyword>
<name>A0ABT8R6T4_9BACT</name>
<comment type="pathway">
    <text evidence="1">Carbohydrate acid metabolism.</text>
</comment>
<comment type="caution">
    <text evidence="6">The sequence shown here is derived from an EMBL/GenBank/DDBJ whole genome shotgun (WGS) entry which is preliminary data.</text>
</comment>
<dbReference type="RefSeq" id="WP_302038468.1">
    <property type="nucleotide sequence ID" value="NZ_JAUKPO010000008.1"/>
</dbReference>
<dbReference type="InterPro" id="IPR013785">
    <property type="entry name" value="Aldolase_TIM"/>
</dbReference>
<dbReference type="PANTHER" id="PTHR30246:SF1">
    <property type="entry name" value="2-DEHYDRO-3-DEOXY-6-PHOSPHOGALACTONATE ALDOLASE-RELATED"/>
    <property type="match status" value="1"/>
</dbReference>
<organism evidence="6 7">
    <name type="scientific">Rhodocytophaga aerolata</name>
    <dbReference type="NCBI Taxonomy" id="455078"/>
    <lineage>
        <taxon>Bacteria</taxon>
        <taxon>Pseudomonadati</taxon>
        <taxon>Bacteroidota</taxon>
        <taxon>Cytophagia</taxon>
        <taxon>Cytophagales</taxon>
        <taxon>Rhodocytophagaceae</taxon>
        <taxon>Rhodocytophaga</taxon>
    </lineage>
</organism>
<dbReference type="PANTHER" id="PTHR30246">
    <property type="entry name" value="2-KETO-3-DEOXY-6-PHOSPHOGLUCONATE ALDOLASE"/>
    <property type="match status" value="1"/>
</dbReference>
<keyword evidence="5" id="KW-0119">Carbohydrate metabolism</keyword>
<dbReference type="NCBIfam" id="TIGR01182">
    <property type="entry name" value="eda"/>
    <property type="match status" value="1"/>
</dbReference>
<evidence type="ECO:0000256" key="4">
    <source>
        <dbReference type="ARBA" id="ARBA00023239"/>
    </source>
</evidence>
<dbReference type="EMBL" id="JAUKPO010000008">
    <property type="protein sequence ID" value="MDO1447664.1"/>
    <property type="molecule type" value="Genomic_DNA"/>
</dbReference>
<comment type="similarity">
    <text evidence="2">Belongs to the KHG/KDPG aldolase family.</text>
</comment>
<comment type="subunit">
    <text evidence="3">Homotrimer.</text>
</comment>
<proteinExistence type="inferred from homology"/>
<evidence type="ECO:0000313" key="7">
    <source>
        <dbReference type="Proteomes" id="UP001168528"/>
    </source>
</evidence>
<keyword evidence="7" id="KW-1185">Reference proteome</keyword>
<gene>
    <name evidence="6" type="ORF">Q0590_15445</name>
</gene>
<dbReference type="SUPFAM" id="SSF51569">
    <property type="entry name" value="Aldolase"/>
    <property type="match status" value="1"/>
</dbReference>
<evidence type="ECO:0000256" key="5">
    <source>
        <dbReference type="ARBA" id="ARBA00023277"/>
    </source>
</evidence>
<evidence type="ECO:0000313" key="6">
    <source>
        <dbReference type="EMBL" id="MDO1447664.1"/>
    </source>
</evidence>
<dbReference type="InterPro" id="IPR000887">
    <property type="entry name" value="Aldlse_KDPG_KHG"/>
</dbReference>
<dbReference type="Gene3D" id="3.20.20.70">
    <property type="entry name" value="Aldolase class I"/>
    <property type="match status" value="1"/>
</dbReference>
<dbReference type="Pfam" id="PF01081">
    <property type="entry name" value="Aldolase"/>
    <property type="match status" value="1"/>
</dbReference>
<sequence length="215" mass="23490">MFSWELFYKLPIIGILRGVAPSALYNMIPLYIDAGFTNLEITMNSQGAVETIKNLRSTYEGKLNIGAGTVCTQQDLQTALEAGATYIVTPVVSEKIIALCVQQQIPIFPGAYTPTEIYTAWQAGASMVKVFPATTLGAAYIKEVKAPLNEVKLLPTGGVSAENLADFFKAGAEGVGMGSQLFPAKLLPEENRHELRKHFTNVYQAYEQYKRSSAK</sequence>
<dbReference type="Proteomes" id="UP001168528">
    <property type="component" value="Unassembled WGS sequence"/>
</dbReference>
<reference evidence="6" key="1">
    <citation type="submission" date="2023-07" db="EMBL/GenBank/DDBJ databases">
        <title>The genome sequence of Rhodocytophaga aerolata KACC 12507.</title>
        <authorList>
            <person name="Zhang X."/>
        </authorList>
    </citation>
    <scope>NUCLEOTIDE SEQUENCE</scope>
    <source>
        <strain evidence="6">KACC 12507</strain>
    </source>
</reference>
<dbReference type="CDD" id="cd00452">
    <property type="entry name" value="KDPG_aldolase"/>
    <property type="match status" value="1"/>
</dbReference>
<accession>A0ABT8R6T4</accession>